<organism evidence="2">
    <name type="scientific">marine metagenome</name>
    <dbReference type="NCBI Taxonomy" id="408172"/>
    <lineage>
        <taxon>unclassified sequences</taxon>
        <taxon>metagenomes</taxon>
        <taxon>ecological metagenomes</taxon>
    </lineage>
</organism>
<sequence>MVRPSKDEIHFLLLKLHSLTGIVPIGAFLVIHICVNSLRTVGVWPYQLSIDAINSIPFLLVIEIT</sequence>
<proteinExistence type="predicted"/>
<evidence type="ECO:0000256" key="1">
    <source>
        <dbReference type="SAM" id="Phobius"/>
    </source>
</evidence>
<dbReference type="GO" id="GO:0016020">
    <property type="term" value="C:membrane"/>
    <property type="evidence" value="ECO:0007669"/>
    <property type="project" value="InterPro"/>
</dbReference>
<keyword evidence="1" id="KW-1133">Transmembrane helix</keyword>
<keyword evidence="1" id="KW-0812">Transmembrane</keyword>
<keyword evidence="1" id="KW-0472">Membrane</keyword>
<gene>
    <name evidence="2" type="ORF">METZ01_LOCUS227196</name>
</gene>
<dbReference type="AlphaFoldDB" id="A0A382GHL1"/>
<name>A0A382GHL1_9ZZZZ</name>
<evidence type="ECO:0008006" key="3">
    <source>
        <dbReference type="Google" id="ProtNLM"/>
    </source>
</evidence>
<evidence type="ECO:0000313" key="2">
    <source>
        <dbReference type="EMBL" id="SVB74342.1"/>
    </source>
</evidence>
<feature type="non-terminal residue" evidence="2">
    <location>
        <position position="65"/>
    </location>
</feature>
<feature type="transmembrane region" description="Helical" evidence="1">
    <location>
        <begin position="12"/>
        <end position="38"/>
    </location>
</feature>
<dbReference type="InterPro" id="IPR034804">
    <property type="entry name" value="SQR/QFR_C/D"/>
</dbReference>
<dbReference type="SUPFAM" id="SSF81343">
    <property type="entry name" value="Fumarate reductase respiratory complex transmembrane subunits"/>
    <property type="match status" value="1"/>
</dbReference>
<protein>
    <recommendedName>
        <fullName evidence="3">Cytochrome b561 bacterial/Ni-hydrogenase domain-containing protein</fullName>
    </recommendedName>
</protein>
<reference evidence="2" key="1">
    <citation type="submission" date="2018-05" db="EMBL/GenBank/DDBJ databases">
        <authorList>
            <person name="Lanie J.A."/>
            <person name="Ng W.-L."/>
            <person name="Kazmierczak K.M."/>
            <person name="Andrzejewski T.M."/>
            <person name="Davidsen T.M."/>
            <person name="Wayne K.J."/>
            <person name="Tettelin H."/>
            <person name="Glass J.I."/>
            <person name="Rusch D."/>
            <person name="Podicherti R."/>
            <person name="Tsui H.-C.T."/>
            <person name="Winkler M.E."/>
        </authorList>
    </citation>
    <scope>NUCLEOTIDE SEQUENCE</scope>
</reference>
<accession>A0A382GHL1</accession>
<dbReference type="EMBL" id="UINC01055454">
    <property type="protein sequence ID" value="SVB74342.1"/>
    <property type="molecule type" value="Genomic_DNA"/>
</dbReference>